<feature type="transmembrane region" description="Helical" evidence="1">
    <location>
        <begin position="360"/>
        <end position="380"/>
    </location>
</feature>
<dbReference type="AlphaFoldDB" id="A0A7X3FLY1"/>
<feature type="transmembrane region" description="Helical" evidence="1">
    <location>
        <begin position="470"/>
        <end position="492"/>
    </location>
</feature>
<reference evidence="2 3" key="1">
    <citation type="journal article" date="2019" name="Microorganisms">
        <title>Paenibacillus lutrae sp. nov., A Chitinolytic Species Isolated from A River Otter in Castril Natural Park, Granada, Spain.</title>
        <authorList>
            <person name="Rodriguez M."/>
            <person name="Reina J.C."/>
            <person name="Bejar V."/>
            <person name="Llamas I."/>
        </authorList>
    </citation>
    <scope>NUCLEOTIDE SEQUENCE [LARGE SCALE GENOMIC DNA]</scope>
    <source>
        <strain evidence="2 3">N10</strain>
    </source>
</reference>
<evidence type="ECO:0000256" key="1">
    <source>
        <dbReference type="SAM" id="Phobius"/>
    </source>
</evidence>
<keyword evidence="1" id="KW-0812">Transmembrane</keyword>
<feature type="transmembrane region" description="Helical" evidence="1">
    <location>
        <begin position="93"/>
        <end position="115"/>
    </location>
</feature>
<feature type="transmembrane region" description="Helical" evidence="1">
    <location>
        <begin position="228"/>
        <end position="247"/>
    </location>
</feature>
<accession>A0A7X3FLY1</accession>
<protein>
    <recommendedName>
        <fullName evidence="4">Permease</fullName>
    </recommendedName>
</protein>
<feature type="transmembrane region" description="Helical" evidence="1">
    <location>
        <begin position="306"/>
        <end position="326"/>
    </location>
</feature>
<feature type="transmembrane region" description="Helical" evidence="1">
    <location>
        <begin position="150"/>
        <end position="177"/>
    </location>
</feature>
<comment type="caution">
    <text evidence="2">The sequence shown here is derived from an EMBL/GenBank/DDBJ whole genome shotgun (WGS) entry which is preliminary data.</text>
</comment>
<proteinExistence type="predicted"/>
<feature type="transmembrane region" description="Helical" evidence="1">
    <location>
        <begin position="189"/>
        <end position="208"/>
    </location>
</feature>
<keyword evidence="1" id="KW-0472">Membrane</keyword>
<dbReference type="EMBL" id="RHLK01000016">
    <property type="protein sequence ID" value="MVP01924.1"/>
    <property type="molecule type" value="Genomic_DNA"/>
</dbReference>
<dbReference type="RefSeq" id="WP_157338338.1">
    <property type="nucleotide sequence ID" value="NZ_RHLK01000016.1"/>
</dbReference>
<keyword evidence="1" id="KW-1133">Transmembrane helix</keyword>
<organism evidence="2 3">
    <name type="scientific">Paenibacillus lutrae</name>
    <dbReference type="NCBI Taxonomy" id="2078573"/>
    <lineage>
        <taxon>Bacteria</taxon>
        <taxon>Bacillati</taxon>
        <taxon>Bacillota</taxon>
        <taxon>Bacilli</taxon>
        <taxon>Bacillales</taxon>
        <taxon>Paenibacillaceae</taxon>
        <taxon>Paenibacillus</taxon>
    </lineage>
</organism>
<name>A0A7X3FLY1_9BACL</name>
<evidence type="ECO:0000313" key="2">
    <source>
        <dbReference type="EMBL" id="MVP01924.1"/>
    </source>
</evidence>
<feature type="transmembrane region" description="Helical" evidence="1">
    <location>
        <begin position="54"/>
        <end position="72"/>
    </location>
</feature>
<keyword evidence="3" id="KW-1185">Reference proteome</keyword>
<sequence>MRHEFLTWKWMFMVLVFVLFGWSTRTKVTAYANQQELPFNQWDIVFTSLNSPFFILYLLLPFWLFLSGQLLIKEWEYTLLIRLKSFPKWMLYTIVKICPFLLLLQFLWIIESFIVTAGLPQESHWSIWGSTEGPMNVFLFSLQKTGFSPWLILLIQTALISLFLIAIHVLAASVYVLFPKPGVMAGTSVFLFIGAVLSFKVVPASYHYAKVTNYSILSYSYDSFNSVVPPFLVLSFFLFLCFAFIAVRSWAKMRRVFTFLADYYRIPVYIAICVLGIAAPFTHPGVKVTTVWENLYLLFYGVSEEGFSLYVYLFYCVVFIGFVYLFQLHLSELLNGRIYYLLIRYKSLNRWFGQLMKKTVLSILGLLLLLAGATIVFGLLQGLNMKWDGGEADSALLPYYLYHFFINGLLQMLNYILILFIVSWIWQEAAYSLGAIGVLIVMGLPFINPDQWLPFALNSMGYVTQGSHEIFRITIVLVTYLLLEMGLIIYLFRKRKISL</sequence>
<feature type="transmembrane region" description="Helical" evidence="1">
    <location>
        <begin position="429"/>
        <end position="447"/>
    </location>
</feature>
<dbReference type="Proteomes" id="UP000490800">
    <property type="component" value="Unassembled WGS sequence"/>
</dbReference>
<dbReference type="OrthoDB" id="2356989at2"/>
<feature type="transmembrane region" description="Helical" evidence="1">
    <location>
        <begin position="268"/>
        <end position="286"/>
    </location>
</feature>
<evidence type="ECO:0008006" key="4">
    <source>
        <dbReference type="Google" id="ProtNLM"/>
    </source>
</evidence>
<evidence type="ECO:0000313" key="3">
    <source>
        <dbReference type="Proteomes" id="UP000490800"/>
    </source>
</evidence>
<gene>
    <name evidence="2" type="ORF">EDM21_20810</name>
</gene>
<feature type="transmembrane region" description="Helical" evidence="1">
    <location>
        <begin position="400"/>
        <end position="422"/>
    </location>
</feature>